<accession>A0ABY3VKS8</accession>
<feature type="chain" id="PRO_5047036313" evidence="1">
    <location>
        <begin position="18"/>
        <end position="120"/>
    </location>
</feature>
<evidence type="ECO:0000313" key="2">
    <source>
        <dbReference type="EMBL" id="UMB70020.1"/>
    </source>
</evidence>
<name>A0ABY3VKS8_9MYCO</name>
<dbReference type="EMBL" id="CP092488">
    <property type="protein sequence ID" value="UMB70020.1"/>
    <property type="molecule type" value="Genomic_DNA"/>
</dbReference>
<feature type="signal peptide" evidence="1">
    <location>
        <begin position="1"/>
        <end position="17"/>
    </location>
</feature>
<keyword evidence="3" id="KW-1185">Reference proteome</keyword>
<evidence type="ECO:0000256" key="1">
    <source>
        <dbReference type="SAM" id="SignalP"/>
    </source>
</evidence>
<gene>
    <name evidence="2" type="ORF">MKK62_01270</name>
</gene>
<sequence length="120" mass="11972">MGVARGLAAGGTFAAVAAGLAFHAAGEPPIGRYTAMAIDDATGLEVPGMTSTLTFVACGPGCAHVLSPTGAFDLHLRDGAWTGTAKSLSGQSCTDTVDARLFMTQSCAGKTSHAQLKKSG</sequence>
<dbReference type="Proteomes" id="UP001055336">
    <property type="component" value="Chromosome"/>
</dbReference>
<evidence type="ECO:0000313" key="3">
    <source>
        <dbReference type="Proteomes" id="UP001055336"/>
    </source>
</evidence>
<proteinExistence type="predicted"/>
<protein>
    <submittedName>
        <fullName evidence="2">Uncharacterized protein</fullName>
    </submittedName>
</protein>
<dbReference type="RefSeq" id="WP_240261750.1">
    <property type="nucleotide sequence ID" value="NZ_CP092488.2"/>
</dbReference>
<keyword evidence="1" id="KW-0732">Signal</keyword>
<organism evidence="2 3">
    <name type="scientific">Mycobacterium paraterrae</name>
    <dbReference type="NCBI Taxonomy" id="577492"/>
    <lineage>
        <taxon>Bacteria</taxon>
        <taxon>Bacillati</taxon>
        <taxon>Actinomycetota</taxon>
        <taxon>Actinomycetes</taxon>
        <taxon>Mycobacteriales</taxon>
        <taxon>Mycobacteriaceae</taxon>
        <taxon>Mycobacterium</taxon>
    </lineage>
</organism>
<reference evidence="2" key="1">
    <citation type="submission" date="2022-08" db="EMBL/GenBank/DDBJ databases">
        <title>Whole genome sequencing of non-tuberculosis mycobacteria type-strains.</title>
        <authorList>
            <person name="Igarashi Y."/>
            <person name="Osugi A."/>
            <person name="Mitarai S."/>
        </authorList>
    </citation>
    <scope>NUCLEOTIDE SEQUENCE</scope>
    <source>
        <strain evidence="2">DSM 45127</strain>
    </source>
</reference>